<comment type="caution">
    <text evidence="3">The sequence shown here is derived from an EMBL/GenBank/DDBJ whole genome shotgun (WGS) entry which is preliminary data.</text>
</comment>
<feature type="transmembrane region" description="Helical" evidence="2">
    <location>
        <begin position="270"/>
        <end position="291"/>
    </location>
</feature>
<feature type="transmembrane region" description="Helical" evidence="2">
    <location>
        <begin position="244"/>
        <end position="264"/>
    </location>
</feature>
<evidence type="ECO:0008006" key="5">
    <source>
        <dbReference type="Google" id="ProtNLM"/>
    </source>
</evidence>
<feature type="transmembrane region" description="Helical" evidence="2">
    <location>
        <begin position="92"/>
        <end position="115"/>
    </location>
</feature>
<evidence type="ECO:0000256" key="1">
    <source>
        <dbReference type="SAM" id="MobiDB-lite"/>
    </source>
</evidence>
<dbReference type="EMBL" id="QGUI02000407">
    <property type="protein sequence ID" value="MFO7194272.1"/>
    <property type="molecule type" value="Genomic_DNA"/>
</dbReference>
<feature type="compositionally biased region" description="Polar residues" evidence="1">
    <location>
        <begin position="1"/>
        <end position="11"/>
    </location>
</feature>
<dbReference type="AlphaFoldDB" id="A0ABD6FK29"/>
<accession>A0ABD6FK29</accession>
<feature type="transmembrane region" description="Helical" evidence="2">
    <location>
        <begin position="510"/>
        <end position="531"/>
    </location>
</feature>
<reference evidence="3 4" key="1">
    <citation type="journal article" date="2021" name="BMC Genomics">
        <title>Genome-resolved metagenome and metatranscriptome analyses of thermophilic composting reveal key bacterial players and their metabolic interactions.</title>
        <authorList>
            <person name="Braga L.P.P."/>
            <person name="Pereira R.V."/>
            <person name="Martins L.F."/>
            <person name="Moura L.M.S."/>
            <person name="Sanchez F.B."/>
            <person name="Patane J.S.L."/>
            <person name="da Silva A.M."/>
            <person name="Setubal J.C."/>
        </authorList>
    </citation>
    <scope>NUCLEOTIDE SEQUENCE [LARGE SCALE GENOMIC DNA]</scope>
    <source>
        <strain evidence="3">ZC4RG45</strain>
    </source>
</reference>
<feature type="transmembrane region" description="Helical" evidence="2">
    <location>
        <begin position="65"/>
        <end position="85"/>
    </location>
</feature>
<feature type="transmembrane region" description="Helical" evidence="2">
    <location>
        <begin position="333"/>
        <end position="353"/>
    </location>
</feature>
<feature type="non-terminal residue" evidence="3">
    <location>
        <position position="532"/>
    </location>
</feature>
<evidence type="ECO:0000313" key="4">
    <source>
        <dbReference type="Proteomes" id="UP000249324"/>
    </source>
</evidence>
<evidence type="ECO:0000313" key="3">
    <source>
        <dbReference type="EMBL" id="MFO7194272.1"/>
    </source>
</evidence>
<feature type="transmembrane region" description="Helical" evidence="2">
    <location>
        <begin position="435"/>
        <end position="459"/>
    </location>
</feature>
<keyword evidence="2" id="KW-1133">Transmembrane helix</keyword>
<feature type="transmembrane region" description="Helical" evidence="2">
    <location>
        <begin position="174"/>
        <end position="195"/>
    </location>
</feature>
<feature type="transmembrane region" description="Helical" evidence="2">
    <location>
        <begin position="373"/>
        <end position="391"/>
    </location>
</feature>
<proteinExistence type="predicted"/>
<feature type="transmembrane region" description="Helical" evidence="2">
    <location>
        <begin position="135"/>
        <end position="162"/>
    </location>
</feature>
<evidence type="ECO:0000256" key="2">
    <source>
        <dbReference type="SAM" id="Phobius"/>
    </source>
</evidence>
<protein>
    <recommendedName>
        <fullName evidence="5">Polyketide antibiotic transporter</fullName>
    </recommendedName>
</protein>
<name>A0ABD6FK29_9PSEU</name>
<sequence>MPATSRSSTARTAGPSAETAGTATGSRLSVPVLAAAGVSAAALAGGALIGVVHEGPESGRPAFTSWPLLVVLAVAPAAAAWLLVVRGRSATAAGLLIGVAALAPGRAIVDAQFAVDASRAMRPEFLVPGSVSAEPAFGGLLLLLAGHAAAVVAGVLAARAAVALPDDAQGPDRGVRGLGVLAVGAALALAVGVLMPPYDSADANLLDGSALDGPALVVLGSLAIGLAAIGAVVTALTVPSWGRFTGVLAGVAVAGASLALPNLVGVAMQSWLSLAAGPILVVGAAVVLLAVPIAGSVGIAGTGAPHAETDSAPRDVGKSAGRNAYRVGSGPQWLYVLGGAFAVSAAVGAVVAARQPLVQTSAGGAAVLSDAQAVLIPAGIVLGVLGVGLLIPRLAEPVRPAVAVAWAGVVLAVGPALQLAVAAPDVLVDATAGPGAVYAALAAGAAALAGGCAAAAGVLERDGVPGVTSPAAERWLVLPAAALAVGAFVFPTAESADQYRGAALLHPVDVAFGGTLVAVAVAAGALILVPWS</sequence>
<feature type="transmembrane region" description="Helical" evidence="2">
    <location>
        <begin position="32"/>
        <end position="53"/>
    </location>
</feature>
<keyword evidence="2" id="KW-0472">Membrane</keyword>
<feature type="transmembrane region" description="Helical" evidence="2">
    <location>
        <begin position="215"/>
        <end position="237"/>
    </location>
</feature>
<feature type="transmembrane region" description="Helical" evidence="2">
    <location>
        <begin position="403"/>
        <end position="423"/>
    </location>
</feature>
<feature type="transmembrane region" description="Helical" evidence="2">
    <location>
        <begin position="471"/>
        <end position="490"/>
    </location>
</feature>
<dbReference type="Proteomes" id="UP000249324">
    <property type="component" value="Unassembled WGS sequence"/>
</dbReference>
<feature type="region of interest" description="Disordered" evidence="1">
    <location>
        <begin position="1"/>
        <end position="23"/>
    </location>
</feature>
<organism evidence="3 4">
    <name type="scientific">Thermocrispum agreste</name>
    <dbReference type="NCBI Taxonomy" id="37925"/>
    <lineage>
        <taxon>Bacteria</taxon>
        <taxon>Bacillati</taxon>
        <taxon>Actinomycetota</taxon>
        <taxon>Actinomycetes</taxon>
        <taxon>Pseudonocardiales</taxon>
        <taxon>Pseudonocardiaceae</taxon>
        <taxon>Thermocrispum</taxon>
    </lineage>
</organism>
<keyword evidence="2" id="KW-0812">Transmembrane</keyword>
<gene>
    <name evidence="3" type="ORF">DIU77_018690</name>
</gene>